<dbReference type="InterPro" id="IPR036465">
    <property type="entry name" value="vWFA_dom_sf"/>
</dbReference>
<feature type="transmembrane region" description="Helical" evidence="1">
    <location>
        <begin position="63"/>
        <end position="84"/>
    </location>
</feature>
<keyword evidence="1" id="KW-0812">Transmembrane</keyword>
<dbReference type="RefSeq" id="WP_245762939.1">
    <property type="nucleotide sequence ID" value="NZ_CBFSJS010000015.1"/>
</dbReference>
<sequence>MVLANVWILLAVIGVLLLAIALGVLLGMRGRGGGSAGPGAPIARAERIRALPAFRRAVRRRQAALAGIVALGVLAVVLGGVVAARPVAQKTIQPVSTNRDIMLCLDVSGSMTDVDKEIVSIFDKLADGFKGERVGLTIFNSSAVQVFPLTDDYAFIQEHLRSLMKGFDYSTDVPEQWVGTMNGVGASLIGDGLASCVMRFDHADQHRARSIILATDNELNGSPIVTLGEAADYAASKKIRIYTINPVDGIDQPNSKGLSEAAATTGGKAYALRETTTVGDIVAQVQKQEASQLKGQATVIWTDVPQLWIAALIVVALGFVVLLWRVRL</sequence>
<dbReference type="Gene3D" id="3.40.50.410">
    <property type="entry name" value="von Willebrand factor, type A domain"/>
    <property type="match status" value="1"/>
</dbReference>
<feature type="transmembrane region" description="Helical" evidence="1">
    <location>
        <begin position="6"/>
        <end position="26"/>
    </location>
</feature>
<dbReference type="EMBL" id="FOYR01000002">
    <property type="protein sequence ID" value="SFR54850.1"/>
    <property type="molecule type" value="Genomic_DNA"/>
</dbReference>
<evidence type="ECO:0000256" key="1">
    <source>
        <dbReference type="SAM" id="Phobius"/>
    </source>
</evidence>
<name>A0A1I6HKL7_9MICO</name>
<dbReference type="InterPro" id="IPR002035">
    <property type="entry name" value="VWF_A"/>
</dbReference>
<protein>
    <submittedName>
        <fullName evidence="3">von Willebrand factor type A domain-containing protein</fullName>
    </submittedName>
</protein>
<dbReference type="SUPFAM" id="SSF53300">
    <property type="entry name" value="vWA-like"/>
    <property type="match status" value="1"/>
</dbReference>
<evidence type="ECO:0000313" key="3">
    <source>
        <dbReference type="EMBL" id="SFR54850.1"/>
    </source>
</evidence>
<feature type="domain" description="VWFA" evidence="2">
    <location>
        <begin position="100"/>
        <end position="285"/>
    </location>
</feature>
<gene>
    <name evidence="3" type="ORF">SAMN04488591_1906</name>
</gene>
<feature type="transmembrane region" description="Helical" evidence="1">
    <location>
        <begin position="307"/>
        <end position="326"/>
    </location>
</feature>
<dbReference type="Proteomes" id="UP000198877">
    <property type="component" value="Unassembled WGS sequence"/>
</dbReference>
<accession>A0A1I6HKL7</accession>
<keyword evidence="1" id="KW-1133">Transmembrane helix</keyword>
<proteinExistence type="predicted"/>
<evidence type="ECO:0000313" key="4">
    <source>
        <dbReference type="Proteomes" id="UP000198877"/>
    </source>
</evidence>
<dbReference type="PROSITE" id="PS50234">
    <property type="entry name" value="VWFA"/>
    <property type="match status" value="1"/>
</dbReference>
<organism evidence="3 4">
    <name type="scientific">Microbacterium azadirachtae</name>
    <dbReference type="NCBI Taxonomy" id="582680"/>
    <lineage>
        <taxon>Bacteria</taxon>
        <taxon>Bacillati</taxon>
        <taxon>Actinomycetota</taxon>
        <taxon>Actinomycetes</taxon>
        <taxon>Micrococcales</taxon>
        <taxon>Microbacteriaceae</taxon>
        <taxon>Microbacterium</taxon>
    </lineage>
</organism>
<dbReference type="SMART" id="SM00327">
    <property type="entry name" value="VWA"/>
    <property type="match status" value="1"/>
</dbReference>
<evidence type="ECO:0000259" key="2">
    <source>
        <dbReference type="PROSITE" id="PS50234"/>
    </source>
</evidence>
<dbReference type="AlphaFoldDB" id="A0A1I6HKL7"/>
<dbReference type="Pfam" id="PF13519">
    <property type="entry name" value="VWA_2"/>
    <property type="match status" value="1"/>
</dbReference>
<keyword evidence="1" id="KW-0472">Membrane</keyword>
<reference evidence="4" key="1">
    <citation type="submission" date="2016-10" db="EMBL/GenBank/DDBJ databases">
        <authorList>
            <person name="Varghese N."/>
            <person name="Submissions S."/>
        </authorList>
    </citation>
    <scope>NUCLEOTIDE SEQUENCE [LARGE SCALE GENOMIC DNA]</scope>
    <source>
        <strain evidence="4">CL127</strain>
    </source>
</reference>